<dbReference type="Proteomes" id="UP000294682">
    <property type="component" value="Unassembled WGS sequence"/>
</dbReference>
<dbReference type="RefSeq" id="WP_132084737.1">
    <property type="nucleotide sequence ID" value="NZ_SLUK01000007.1"/>
</dbReference>
<protein>
    <recommendedName>
        <fullName evidence="3">VCBS repeat-containing protein</fullName>
    </recommendedName>
</protein>
<proteinExistence type="predicted"/>
<dbReference type="SUPFAM" id="SSF69318">
    <property type="entry name" value="Integrin alpha N-terminal domain"/>
    <property type="match status" value="1"/>
</dbReference>
<gene>
    <name evidence="1" type="ORF">EDD78_107122</name>
</gene>
<organism evidence="1 2">
    <name type="scientific">Harryflintia acetispora</name>
    <dbReference type="NCBI Taxonomy" id="1849041"/>
    <lineage>
        <taxon>Bacteria</taxon>
        <taxon>Bacillati</taxon>
        <taxon>Bacillota</taxon>
        <taxon>Clostridia</taxon>
        <taxon>Eubacteriales</taxon>
        <taxon>Oscillospiraceae</taxon>
        <taxon>Harryflintia</taxon>
    </lineage>
</organism>
<dbReference type="AlphaFoldDB" id="A0A9X8UIR6"/>
<name>A0A9X8UIR6_9FIRM</name>
<accession>A0A9X8UIR6</accession>
<dbReference type="PROSITE" id="PS51257">
    <property type="entry name" value="PROKAR_LIPOPROTEIN"/>
    <property type="match status" value="1"/>
</dbReference>
<dbReference type="EMBL" id="SLUK01000007">
    <property type="protein sequence ID" value="TCL43020.1"/>
    <property type="molecule type" value="Genomic_DNA"/>
</dbReference>
<comment type="caution">
    <text evidence="1">The sequence shown here is derived from an EMBL/GenBank/DDBJ whole genome shotgun (WGS) entry which is preliminary data.</text>
</comment>
<reference evidence="1 2" key="1">
    <citation type="submission" date="2019-03" db="EMBL/GenBank/DDBJ databases">
        <title>Genomic Encyclopedia of Type Strains, Phase IV (KMG-IV): sequencing the most valuable type-strain genomes for metagenomic binning, comparative biology and taxonomic classification.</title>
        <authorList>
            <person name="Goeker M."/>
        </authorList>
    </citation>
    <scope>NUCLEOTIDE SEQUENCE [LARGE SCALE GENOMIC DNA]</scope>
    <source>
        <strain evidence="1 2">DSM 100433</strain>
    </source>
</reference>
<sequence length="224" mass="23718">MKRFLSGLLAVSFLLSGCARTTQGDPQDETAGAPVRDLLLAQGDTVLGGGRSATVRLVLREGVFLTGDQVALGGGLGEENYQGVCEVQVLADGEALSSLALEGDGREELLFSDVGLPFALHFADYNGDGNPDFTIGQWAGSTADCYTLFTIAPDGTITPQSGPYAIFASDGKGDNEYCAVFVQKENGFATQVYNNATGEYEQVPYVWDAARNTYLEDQGGKTDD</sequence>
<evidence type="ECO:0000313" key="2">
    <source>
        <dbReference type="Proteomes" id="UP000294682"/>
    </source>
</evidence>
<keyword evidence="2" id="KW-1185">Reference proteome</keyword>
<evidence type="ECO:0008006" key="3">
    <source>
        <dbReference type="Google" id="ProtNLM"/>
    </source>
</evidence>
<dbReference type="InterPro" id="IPR028994">
    <property type="entry name" value="Integrin_alpha_N"/>
</dbReference>
<evidence type="ECO:0000313" key="1">
    <source>
        <dbReference type="EMBL" id="TCL43020.1"/>
    </source>
</evidence>